<keyword evidence="2" id="KW-1185">Reference proteome</keyword>
<evidence type="ECO:0000313" key="1">
    <source>
        <dbReference type="EMBL" id="CAK9323326.1"/>
    </source>
</evidence>
<accession>A0ABP0YSH2</accession>
<organism evidence="1 2">
    <name type="scientific">Citrullus colocynthis</name>
    <name type="common">colocynth</name>
    <dbReference type="NCBI Taxonomy" id="252529"/>
    <lineage>
        <taxon>Eukaryota</taxon>
        <taxon>Viridiplantae</taxon>
        <taxon>Streptophyta</taxon>
        <taxon>Embryophyta</taxon>
        <taxon>Tracheophyta</taxon>
        <taxon>Spermatophyta</taxon>
        <taxon>Magnoliopsida</taxon>
        <taxon>eudicotyledons</taxon>
        <taxon>Gunneridae</taxon>
        <taxon>Pentapetalae</taxon>
        <taxon>rosids</taxon>
        <taxon>fabids</taxon>
        <taxon>Cucurbitales</taxon>
        <taxon>Cucurbitaceae</taxon>
        <taxon>Benincaseae</taxon>
        <taxon>Citrullus</taxon>
    </lineage>
</organism>
<proteinExistence type="predicted"/>
<sequence length="67" mass="7793">MFCDWSLNILSYVSIPIPNLTNHILNNGYGFSSLNFYETLIIETSLQFPEKRPHSAFCNYSHGYFLI</sequence>
<reference evidence="1 2" key="1">
    <citation type="submission" date="2024-03" db="EMBL/GenBank/DDBJ databases">
        <authorList>
            <person name="Gkanogiannis A."/>
            <person name="Becerra Lopez-Lavalle L."/>
        </authorList>
    </citation>
    <scope>NUCLEOTIDE SEQUENCE [LARGE SCALE GENOMIC DNA]</scope>
</reference>
<evidence type="ECO:0000313" key="2">
    <source>
        <dbReference type="Proteomes" id="UP001642487"/>
    </source>
</evidence>
<protein>
    <submittedName>
        <fullName evidence="1">Uncharacterized protein</fullName>
    </submittedName>
</protein>
<dbReference type="Proteomes" id="UP001642487">
    <property type="component" value="Chromosome 5"/>
</dbReference>
<dbReference type="EMBL" id="OZ021739">
    <property type="protein sequence ID" value="CAK9323326.1"/>
    <property type="molecule type" value="Genomic_DNA"/>
</dbReference>
<gene>
    <name evidence="1" type="ORF">CITCOLO1_LOCUS15506</name>
</gene>
<name>A0ABP0YSH2_9ROSI</name>